<dbReference type="InterPro" id="IPR006600">
    <property type="entry name" value="HTH_CenpB_DNA-bd_dom"/>
</dbReference>
<organism evidence="4 5">
    <name type="scientific">Sipha flava</name>
    <name type="common">yellow sugarcane aphid</name>
    <dbReference type="NCBI Taxonomy" id="143950"/>
    <lineage>
        <taxon>Eukaryota</taxon>
        <taxon>Metazoa</taxon>
        <taxon>Ecdysozoa</taxon>
        <taxon>Arthropoda</taxon>
        <taxon>Hexapoda</taxon>
        <taxon>Insecta</taxon>
        <taxon>Pterygota</taxon>
        <taxon>Neoptera</taxon>
        <taxon>Paraneoptera</taxon>
        <taxon>Hemiptera</taxon>
        <taxon>Sternorrhyncha</taxon>
        <taxon>Aphidomorpha</taxon>
        <taxon>Aphidoidea</taxon>
        <taxon>Aphididae</taxon>
        <taxon>Sipha</taxon>
    </lineage>
</organism>
<keyword evidence="2" id="KW-0238">DNA-binding</keyword>
<evidence type="ECO:0000313" key="4">
    <source>
        <dbReference type="Proteomes" id="UP000694846"/>
    </source>
</evidence>
<dbReference type="SUPFAM" id="SSF46689">
    <property type="entry name" value="Homeodomain-like"/>
    <property type="match status" value="1"/>
</dbReference>
<evidence type="ECO:0000313" key="5">
    <source>
        <dbReference type="RefSeq" id="XP_025420572.1"/>
    </source>
</evidence>
<dbReference type="InterPro" id="IPR050863">
    <property type="entry name" value="CenT-Element_Derived"/>
</dbReference>
<dbReference type="GO" id="GO:0005634">
    <property type="term" value="C:nucleus"/>
    <property type="evidence" value="ECO:0007669"/>
    <property type="project" value="UniProtKB-SubCell"/>
</dbReference>
<evidence type="ECO:0000259" key="3">
    <source>
        <dbReference type="PROSITE" id="PS51253"/>
    </source>
</evidence>
<dbReference type="Pfam" id="PF03184">
    <property type="entry name" value="DDE_1"/>
    <property type="match status" value="1"/>
</dbReference>
<dbReference type="Proteomes" id="UP000694846">
    <property type="component" value="Unplaced"/>
</dbReference>
<dbReference type="RefSeq" id="XP_025420572.1">
    <property type="nucleotide sequence ID" value="XM_025564787.1"/>
</dbReference>
<protein>
    <submittedName>
        <fullName evidence="5">Tigger transposable element-derived protein 4-like</fullName>
    </submittedName>
</protein>
<evidence type="ECO:0000256" key="2">
    <source>
        <dbReference type="ARBA" id="ARBA00023125"/>
    </source>
</evidence>
<feature type="domain" description="HTH CENPB-type" evidence="3">
    <location>
        <begin position="62"/>
        <end position="133"/>
    </location>
</feature>
<sequence>MPRKDLSLKEKIEILDKVKLLPSGTSQRKIAEKLCVPKSTVAKLLKEEVILREKFNSTQNGNQKRKREGKDPEVEEALSEWFSLITSHGVRVSGPMLKCKAKELSQKIGNNQFIATDGWLSRWKVRHDIKFKSSHGKKASADVSTSNDWKTNRLQKILNNFSPDNIFNADETGLYYRATPDGSLCFKKEMLSSSEKAMERITVLLCVNMTGNDKKKLLIVGKSLKPRCFKHWSINKIPVHYHSNKNAWMTSTIFSNWLCEWDKELQAKSRSILLLIDNCTAHPKNIELKNITLEFLPLNTTTLIQPLGMGIIKDLKMRYRMKLVNFILEKIEEKLFDSSTSANQISGKINMLQAIQFISESWREVSLQNILKKRKLEEVKEEEEEENDYTDPPVTVKEAKKCIDLLQKFFMQEGNENSPSDKLEECAHFVNQIYTKQLRQRFIHLPHSNSNFI</sequence>
<name>A0A8B8GCZ8_9HEMI</name>
<dbReference type="OrthoDB" id="6596490at2759"/>
<dbReference type="Gene3D" id="1.10.10.60">
    <property type="entry name" value="Homeodomain-like"/>
    <property type="match status" value="2"/>
</dbReference>
<dbReference type="GO" id="GO:0003677">
    <property type="term" value="F:DNA binding"/>
    <property type="evidence" value="ECO:0007669"/>
    <property type="project" value="UniProtKB-KW"/>
</dbReference>
<comment type="subcellular location">
    <subcellularLocation>
        <location evidence="1">Nucleus</location>
    </subcellularLocation>
</comment>
<dbReference type="InterPro" id="IPR004875">
    <property type="entry name" value="DDE_SF_endonuclease_dom"/>
</dbReference>
<dbReference type="AlphaFoldDB" id="A0A8B8GCZ8"/>
<keyword evidence="4" id="KW-1185">Reference proteome</keyword>
<dbReference type="PANTHER" id="PTHR19303">
    <property type="entry name" value="TRANSPOSON"/>
    <property type="match status" value="1"/>
</dbReference>
<dbReference type="PROSITE" id="PS51253">
    <property type="entry name" value="HTH_CENPB"/>
    <property type="match status" value="1"/>
</dbReference>
<proteinExistence type="predicted"/>
<accession>A0A8B8GCZ8</accession>
<dbReference type="InterPro" id="IPR009057">
    <property type="entry name" value="Homeodomain-like_sf"/>
</dbReference>
<reference evidence="5" key="1">
    <citation type="submission" date="2025-08" db="UniProtKB">
        <authorList>
            <consortium name="RefSeq"/>
        </authorList>
    </citation>
    <scope>IDENTIFICATION</scope>
    <source>
        <tissue evidence="5">Whole body</tissue>
    </source>
</reference>
<dbReference type="SMART" id="SM00674">
    <property type="entry name" value="CENPB"/>
    <property type="match status" value="1"/>
</dbReference>
<dbReference type="Pfam" id="PF03221">
    <property type="entry name" value="HTH_Tnp_Tc5"/>
    <property type="match status" value="1"/>
</dbReference>
<dbReference type="GeneID" id="112690716"/>
<dbReference type="PANTHER" id="PTHR19303:SF73">
    <property type="entry name" value="PROTEIN PDC2"/>
    <property type="match status" value="1"/>
</dbReference>
<evidence type="ECO:0000256" key="1">
    <source>
        <dbReference type="ARBA" id="ARBA00004123"/>
    </source>
</evidence>
<gene>
    <name evidence="5" type="primary">LOC112690716</name>
</gene>